<keyword evidence="3" id="KW-1133">Transmembrane helix</keyword>
<accession>A0A7V7GM21</accession>
<feature type="compositionally biased region" description="Polar residues" evidence="2">
    <location>
        <begin position="214"/>
        <end position="228"/>
    </location>
</feature>
<feature type="domain" description="Peptidase C51" evidence="4">
    <location>
        <begin position="920"/>
        <end position="1008"/>
    </location>
</feature>
<evidence type="ECO:0000259" key="4">
    <source>
        <dbReference type="Pfam" id="PF05257"/>
    </source>
</evidence>
<feature type="domain" description="CwlT-like lysozyme" evidence="5">
    <location>
        <begin position="731"/>
        <end position="887"/>
    </location>
</feature>
<dbReference type="InterPro" id="IPR038765">
    <property type="entry name" value="Papain-like_cys_pep_sf"/>
</dbReference>
<feature type="transmembrane region" description="Helical" evidence="3">
    <location>
        <begin position="307"/>
        <end position="332"/>
    </location>
</feature>
<dbReference type="InterPro" id="IPR047194">
    <property type="entry name" value="CwlT-like_lysozyme"/>
</dbReference>
<dbReference type="EMBL" id="QOVC01000007">
    <property type="protein sequence ID" value="KAA0690055.1"/>
    <property type="molecule type" value="Genomic_DNA"/>
</dbReference>
<feature type="region of interest" description="Disordered" evidence="2">
    <location>
        <begin position="191"/>
        <end position="247"/>
    </location>
</feature>
<gene>
    <name evidence="6" type="ORF">DTX73_09990</name>
</gene>
<sequence length="1031" mass="118753">MIVADLENPRGNIELDNEREDEKGSISTSKSKAENIVLNRNGEKSSKRKAFKTSSEKKKNIRLKKKNGKKVKLITSNTRKKRLRAMLLEKRIVAVNNPKIAKQQKLFRRRQLLLKSKKELKLENARQTNQQHIIQREKPNEQTYRNSVISNKKSTQTTQTIIRKQKFRKQAFQKDLSYKGYVSDAQKASLKQNQTKITRQSKTAQTYKRKHQRSTLSAQSKQSGQTSQKYKRQSGRASTYSVKNMKQKVDRSLKRNISPKNRFRSKIKELVIDQVGRDGEGNLNFIGLLIALFILVPILLKLIIIITIVAIVITVITVIITIFMFIASLFVIKTEDMALEEAYRYVTQLDALKNRNVYNAYRNLANDNQFDEVYFHVNGVQSDPETFLYSSNGDSYLYYLNAKFEDYDIDELAIAKYRERIGQKTGHWIPWTSRGTIYAIFKDAPHPLTQEPVRVNRVRDEILAIHDMVYNYSTLAELGKEIETTTVTIDEETGEERVEVKRETKNIVTININIQTLGEMLDSDPEVDVYTMRGGIIPSNDDPYYGRVSAFDEEEVDKYYPISDLDRFENKIFLLNPFGATHYASVIENYGYRGRNPDDQHVDIVLEAEPGTPVYAMGEETIGRILGDGTGLRTWVYINEFSFYLHYRNIDLVPGLRSGQRLSAGDLIGHTRSDNGGNLLMDMELYRFWHADPPLYPAVYIDNLSFAHETNLGYFRSGGGLRGELINPLASVTKWREKVAEETKKNDIEGYENAILSIIWVETGGNEREFPDIMQASESQGRPPNSIRSPEESIEVGVRYFARLLKKAQENQKNERAAVQAYNFGEGYLDDLIRRNSDYSFDDSRIFAREKSNGRTVPYHNPTALLFGYTWRYDYGNMFYAQLVTNNIMVESGRMVEIAREELGNLNGDKYWRWFGFENRAEWSAMFVSWVADQAGYISQNKVLKTPNVLAMRDWFYENEKFKRHDEEYLPQSGDLIFFDWTGGRTGKDFVGIVEYAGGGMVQVIEGNSDNRVRRRTYALDSIAISGYGTP</sequence>
<keyword evidence="3" id="KW-0472">Membrane</keyword>
<dbReference type="InterPro" id="IPR011055">
    <property type="entry name" value="Dup_hybrid_motif"/>
</dbReference>
<dbReference type="AlphaFoldDB" id="A0A7V7GM21"/>
<protein>
    <submittedName>
        <fullName evidence="6">CHAP domain-containing protein</fullName>
    </submittedName>
</protein>
<feature type="region of interest" description="Disordered" evidence="2">
    <location>
        <begin position="1"/>
        <end position="57"/>
    </location>
</feature>
<comment type="caution">
    <text evidence="6">The sequence shown here is derived from an EMBL/GenBank/DDBJ whole genome shotgun (WGS) entry which is preliminary data.</text>
</comment>
<organism evidence="6 7">
    <name type="scientific">Enterococcus faecium</name>
    <name type="common">Streptococcus faecium</name>
    <dbReference type="NCBI Taxonomy" id="1352"/>
    <lineage>
        <taxon>Bacteria</taxon>
        <taxon>Bacillati</taxon>
        <taxon>Bacillota</taxon>
        <taxon>Bacilli</taxon>
        <taxon>Lactobacillales</taxon>
        <taxon>Enterococcaceae</taxon>
        <taxon>Enterococcus</taxon>
    </lineage>
</organism>
<feature type="compositionally biased region" description="Polar residues" evidence="2">
    <location>
        <begin position="235"/>
        <end position="244"/>
    </location>
</feature>
<dbReference type="Gene3D" id="1.10.530.10">
    <property type="match status" value="1"/>
</dbReference>
<keyword evidence="3" id="KW-0812">Transmembrane</keyword>
<dbReference type="GO" id="GO:0009986">
    <property type="term" value="C:cell surface"/>
    <property type="evidence" value="ECO:0007669"/>
    <property type="project" value="UniProtKB-SubCell"/>
</dbReference>
<dbReference type="Pfam" id="PF05257">
    <property type="entry name" value="CHAP"/>
    <property type="match status" value="1"/>
</dbReference>
<dbReference type="SUPFAM" id="SSF53955">
    <property type="entry name" value="Lysozyme-like"/>
    <property type="match status" value="1"/>
</dbReference>
<proteinExistence type="predicted"/>
<dbReference type="InterPro" id="IPR007921">
    <property type="entry name" value="CHAP_dom"/>
</dbReference>
<evidence type="ECO:0000313" key="7">
    <source>
        <dbReference type="Proteomes" id="UP000448762"/>
    </source>
</evidence>
<evidence type="ECO:0000313" key="6">
    <source>
        <dbReference type="EMBL" id="KAA0690055.1"/>
    </source>
</evidence>
<evidence type="ECO:0000259" key="5">
    <source>
        <dbReference type="Pfam" id="PF13702"/>
    </source>
</evidence>
<evidence type="ECO:0000256" key="3">
    <source>
        <dbReference type="SAM" id="Phobius"/>
    </source>
</evidence>
<evidence type="ECO:0000256" key="2">
    <source>
        <dbReference type="SAM" id="MobiDB-lite"/>
    </source>
</evidence>
<dbReference type="InterPro" id="IPR023346">
    <property type="entry name" value="Lysozyme-like_dom_sf"/>
</dbReference>
<dbReference type="Proteomes" id="UP000448762">
    <property type="component" value="Unassembled WGS sequence"/>
</dbReference>
<reference evidence="6 7" key="1">
    <citation type="submission" date="2018-07" db="EMBL/GenBank/DDBJ databases">
        <title>High quality draft genome sequencing of Enterococcus faecium exhibiting probiotic potential isolated from mucus of freshwater fish.</title>
        <authorList>
            <person name="El-Jeni R."/>
            <person name="Ghedira K."/>
            <person name="Abdelhak S."/>
            <person name="El-Bour M."/>
            <person name="Bouhaouala-Zahar B."/>
        </authorList>
    </citation>
    <scope>NUCLEOTIDE SEQUENCE [LARGE SCALE GENOMIC DNA]</scope>
    <source>
        <strain evidence="6 7">R.A73</strain>
    </source>
</reference>
<feature type="compositionally biased region" description="Polar residues" evidence="2">
    <location>
        <begin position="191"/>
        <end position="206"/>
    </location>
</feature>
<dbReference type="Pfam" id="PF13702">
    <property type="entry name" value="Lysozyme_like"/>
    <property type="match status" value="1"/>
</dbReference>
<dbReference type="CDD" id="cd16891">
    <property type="entry name" value="CwlT-like"/>
    <property type="match status" value="1"/>
</dbReference>
<evidence type="ECO:0000256" key="1">
    <source>
        <dbReference type="ARBA" id="ARBA00004241"/>
    </source>
</evidence>
<comment type="subcellular location">
    <subcellularLocation>
        <location evidence="1">Cell surface</location>
    </subcellularLocation>
</comment>
<dbReference type="Gene3D" id="2.70.70.10">
    <property type="entry name" value="Glucose Permease (Domain IIA)"/>
    <property type="match status" value="1"/>
</dbReference>
<feature type="transmembrane region" description="Helical" evidence="3">
    <location>
        <begin position="283"/>
        <end position="300"/>
    </location>
</feature>
<dbReference type="SUPFAM" id="SSF54001">
    <property type="entry name" value="Cysteine proteinases"/>
    <property type="match status" value="1"/>
</dbReference>
<name>A0A7V7GM21_ENTFC</name>